<organism evidence="1 2">
    <name type="scientific">Rhizophagus irregularis (strain DAOM 197198w)</name>
    <name type="common">Glomus intraradices</name>
    <dbReference type="NCBI Taxonomy" id="1432141"/>
    <lineage>
        <taxon>Eukaryota</taxon>
        <taxon>Fungi</taxon>
        <taxon>Fungi incertae sedis</taxon>
        <taxon>Mucoromycota</taxon>
        <taxon>Glomeromycotina</taxon>
        <taxon>Glomeromycetes</taxon>
        <taxon>Glomerales</taxon>
        <taxon>Glomeraceae</taxon>
        <taxon>Rhizophagus</taxon>
    </lineage>
</organism>
<dbReference type="HOGENOM" id="CLU_1295028_0_0_1"/>
<accession>A0A015L8C4</accession>
<name>A0A015L8C4_RHIIW</name>
<keyword evidence="2" id="KW-1185">Reference proteome</keyword>
<dbReference type="Pfam" id="PF06209">
    <property type="entry name" value="COBRA1"/>
    <property type="match status" value="1"/>
</dbReference>
<dbReference type="AlphaFoldDB" id="A0A015L8C4"/>
<protein>
    <submittedName>
        <fullName evidence="1">Uncharacterized protein</fullName>
    </submittedName>
</protein>
<dbReference type="EMBL" id="JEMT01029726">
    <property type="protein sequence ID" value="EXX51053.1"/>
    <property type="molecule type" value="Genomic_DNA"/>
</dbReference>
<reference evidence="1 2" key="1">
    <citation type="submission" date="2014-02" db="EMBL/GenBank/DDBJ databases">
        <title>Single nucleus genome sequencing reveals high similarity among nuclei of an endomycorrhizal fungus.</title>
        <authorList>
            <person name="Lin K."/>
            <person name="Geurts R."/>
            <person name="Zhang Z."/>
            <person name="Limpens E."/>
            <person name="Saunders D.G."/>
            <person name="Mu D."/>
            <person name="Pang E."/>
            <person name="Cao H."/>
            <person name="Cha H."/>
            <person name="Lin T."/>
            <person name="Zhou Q."/>
            <person name="Shang Y."/>
            <person name="Li Y."/>
            <person name="Ivanov S."/>
            <person name="Sharma T."/>
            <person name="Velzen R.V."/>
            <person name="Ruijter N.D."/>
            <person name="Aanen D.K."/>
            <person name="Win J."/>
            <person name="Kamoun S."/>
            <person name="Bisseling T."/>
            <person name="Huang S."/>
        </authorList>
    </citation>
    <scope>NUCLEOTIDE SEQUENCE [LARGE SCALE GENOMIC DNA]</scope>
    <source>
        <strain evidence="2">DAOM197198w</strain>
    </source>
</reference>
<dbReference type="GO" id="GO:0005634">
    <property type="term" value="C:nucleus"/>
    <property type="evidence" value="ECO:0007669"/>
    <property type="project" value="InterPro"/>
</dbReference>
<dbReference type="Proteomes" id="UP000022910">
    <property type="component" value="Unassembled WGS sequence"/>
</dbReference>
<sequence>MGMQKADRIQMCKRDHSFNFIWYVNSGIRKGFDSNRINELISMYNKAKKTASRDIIELAMVFQDPLVVSVFSARIIEILRKYVDKSSERIPLRLVTNIMQMITKEKETSTLKWCTSMLHFGSNAFRMIFSKNYNLPDLDEKEFYEGFYRHLLFMMVDDRQREAKENNRARKDKTQDVIDTQEIPITPTWISFSEAETHLLGRSDVARKVFCTS</sequence>
<gene>
    <name evidence="1" type="ORF">RirG_264930</name>
</gene>
<dbReference type="STRING" id="1432141.A0A015L8C4"/>
<dbReference type="OrthoDB" id="5548359at2759"/>
<dbReference type="PANTHER" id="PTHR13503:SF3">
    <property type="entry name" value="NEGATIVE ELONGATION FACTOR B"/>
    <property type="match status" value="1"/>
</dbReference>
<dbReference type="GO" id="GO:0045892">
    <property type="term" value="P:negative regulation of DNA-templated transcription"/>
    <property type="evidence" value="ECO:0007669"/>
    <property type="project" value="InterPro"/>
</dbReference>
<evidence type="ECO:0000313" key="1">
    <source>
        <dbReference type="EMBL" id="EXX51053.1"/>
    </source>
</evidence>
<evidence type="ECO:0000313" key="2">
    <source>
        <dbReference type="Proteomes" id="UP000022910"/>
    </source>
</evidence>
<comment type="caution">
    <text evidence="1">The sequence shown here is derived from an EMBL/GenBank/DDBJ whole genome shotgun (WGS) entry which is preliminary data.</text>
</comment>
<dbReference type="PANTHER" id="PTHR13503">
    <property type="entry name" value="NEGATIVE ELONGATION FACTOR COMPLEX MEMBER B"/>
    <property type="match status" value="1"/>
</dbReference>
<proteinExistence type="predicted"/>
<dbReference type="InterPro" id="IPR010405">
    <property type="entry name" value="COBRA1"/>
</dbReference>